<keyword evidence="4" id="KW-1003">Cell membrane</keyword>
<dbReference type="RefSeq" id="WP_073290173.1">
    <property type="nucleotide sequence ID" value="NZ_FRCP01000020.1"/>
</dbReference>
<name>A0A1M7ME17_9FIRM</name>
<dbReference type="AlphaFoldDB" id="A0A1M7ME17"/>
<dbReference type="PANTHER" id="PTHR32243">
    <property type="entry name" value="MALTOSE TRANSPORT SYSTEM PERMEASE-RELATED"/>
    <property type="match status" value="1"/>
</dbReference>
<feature type="transmembrane region" description="Helical" evidence="9">
    <location>
        <begin position="202"/>
        <end position="225"/>
    </location>
</feature>
<gene>
    <name evidence="11" type="ORF">SAMN02746066_03758</name>
</gene>
<dbReference type="GO" id="GO:0015423">
    <property type="term" value="F:ABC-type maltose transporter activity"/>
    <property type="evidence" value="ECO:0007669"/>
    <property type="project" value="TreeGrafter"/>
</dbReference>
<dbReference type="InterPro" id="IPR035906">
    <property type="entry name" value="MetI-like_sf"/>
</dbReference>
<evidence type="ECO:0000256" key="5">
    <source>
        <dbReference type="ARBA" id="ARBA00022597"/>
    </source>
</evidence>
<sequence>MSKKTRSMSQAKKTANFFSYLVLIVLSVIWLVPIVWVILTSFRAETGTYTPYFFPKGYTLDNYKKLFTDTNQFYFAKWFANTFIVAVCSCLISTFYVLATSYVMSRLRFKMRKPLMNVALILGMFPGFMSMIAVYYILKGIGLTQSLVALVLVYSGGAGLGFYVAKGFFDTVPKAIDEAAWIDGATKWQVFTKLTIPLSKSIIVYTVLTSFMGPWLDYIFVSVIMGDNYDKYTVALGLFKMLEREFITQWFTRYAAGSVLVSIPIAALFICMQKYYVEGATGGAVKG</sequence>
<keyword evidence="3 9" id="KW-0813">Transport</keyword>
<evidence type="ECO:0000313" key="11">
    <source>
        <dbReference type="EMBL" id="SHM88572.1"/>
    </source>
</evidence>
<feature type="transmembrane region" description="Helical" evidence="9">
    <location>
        <begin position="20"/>
        <end position="39"/>
    </location>
</feature>
<feature type="transmembrane region" description="Helical" evidence="9">
    <location>
        <begin position="144"/>
        <end position="165"/>
    </location>
</feature>
<reference evidence="11 12" key="1">
    <citation type="submission" date="2016-11" db="EMBL/GenBank/DDBJ databases">
        <authorList>
            <person name="Jaros S."/>
            <person name="Januszkiewicz K."/>
            <person name="Wedrychowicz H."/>
        </authorList>
    </citation>
    <scope>NUCLEOTIDE SEQUENCE [LARGE SCALE GENOMIC DNA]</scope>
    <source>
        <strain evidence="11 12">DSM 15930</strain>
    </source>
</reference>
<evidence type="ECO:0000256" key="2">
    <source>
        <dbReference type="ARBA" id="ARBA00009047"/>
    </source>
</evidence>
<dbReference type="SUPFAM" id="SSF161098">
    <property type="entry name" value="MetI-like"/>
    <property type="match status" value="1"/>
</dbReference>
<evidence type="ECO:0000256" key="6">
    <source>
        <dbReference type="ARBA" id="ARBA00022692"/>
    </source>
</evidence>
<protein>
    <submittedName>
        <fullName evidence="11">Arabinogalactan oligomer / maltooligosaccharide transport system permease protein</fullName>
    </submittedName>
</protein>
<feature type="transmembrane region" description="Helical" evidence="9">
    <location>
        <begin position="78"/>
        <end position="103"/>
    </location>
</feature>
<evidence type="ECO:0000256" key="8">
    <source>
        <dbReference type="ARBA" id="ARBA00023136"/>
    </source>
</evidence>
<dbReference type="InterPro" id="IPR050901">
    <property type="entry name" value="BP-dep_ABC_trans_perm"/>
</dbReference>
<evidence type="ECO:0000256" key="1">
    <source>
        <dbReference type="ARBA" id="ARBA00004651"/>
    </source>
</evidence>
<keyword evidence="8 9" id="KW-0472">Membrane</keyword>
<dbReference type="PROSITE" id="PS50928">
    <property type="entry name" value="ABC_TM1"/>
    <property type="match status" value="1"/>
</dbReference>
<proteinExistence type="inferred from homology"/>
<dbReference type="GO" id="GO:0005886">
    <property type="term" value="C:plasma membrane"/>
    <property type="evidence" value="ECO:0007669"/>
    <property type="project" value="UniProtKB-SubCell"/>
</dbReference>
<dbReference type="InterPro" id="IPR000515">
    <property type="entry name" value="MetI-like"/>
</dbReference>
<feature type="domain" description="ABC transmembrane type-1" evidence="10">
    <location>
        <begin position="79"/>
        <end position="272"/>
    </location>
</feature>
<accession>A0A1M7ME17</accession>
<keyword evidence="5" id="KW-0762">Sugar transport</keyword>
<dbReference type="OrthoDB" id="9794684at2"/>
<evidence type="ECO:0000313" key="12">
    <source>
        <dbReference type="Proteomes" id="UP000184038"/>
    </source>
</evidence>
<evidence type="ECO:0000256" key="9">
    <source>
        <dbReference type="RuleBase" id="RU363032"/>
    </source>
</evidence>
<dbReference type="Pfam" id="PF00528">
    <property type="entry name" value="BPD_transp_1"/>
    <property type="match status" value="1"/>
</dbReference>
<keyword evidence="12" id="KW-1185">Reference proteome</keyword>
<feature type="transmembrane region" description="Helical" evidence="9">
    <location>
        <begin position="251"/>
        <end position="271"/>
    </location>
</feature>
<dbReference type="CDD" id="cd06261">
    <property type="entry name" value="TM_PBP2"/>
    <property type="match status" value="1"/>
</dbReference>
<dbReference type="Proteomes" id="UP000184038">
    <property type="component" value="Unassembled WGS sequence"/>
</dbReference>
<comment type="similarity">
    <text evidence="2">Belongs to the binding-protein-dependent transport system permease family. MalFG subfamily.</text>
</comment>
<dbReference type="STRING" id="1120996.SAMN02746066_03758"/>
<dbReference type="PANTHER" id="PTHR32243:SF50">
    <property type="entry name" value="MALTOSE_MALTODEXTRIN TRANSPORT SYSTEM PERMEASE PROTEIN MALG"/>
    <property type="match status" value="1"/>
</dbReference>
<dbReference type="GO" id="GO:0042956">
    <property type="term" value="P:maltodextrin transmembrane transport"/>
    <property type="evidence" value="ECO:0007669"/>
    <property type="project" value="TreeGrafter"/>
</dbReference>
<evidence type="ECO:0000259" key="10">
    <source>
        <dbReference type="PROSITE" id="PS50928"/>
    </source>
</evidence>
<dbReference type="Gene3D" id="1.10.3720.10">
    <property type="entry name" value="MetI-like"/>
    <property type="match status" value="1"/>
</dbReference>
<feature type="transmembrane region" description="Helical" evidence="9">
    <location>
        <begin position="115"/>
        <end position="138"/>
    </location>
</feature>
<organism evidence="11 12">
    <name type="scientific">Anaerosporobacter mobilis DSM 15930</name>
    <dbReference type="NCBI Taxonomy" id="1120996"/>
    <lineage>
        <taxon>Bacteria</taxon>
        <taxon>Bacillati</taxon>
        <taxon>Bacillota</taxon>
        <taxon>Clostridia</taxon>
        <taxon>Lachnospirales</taxon>
        <taxon>Lachnospiraceae</taxon>
        <taxon>Anaerosporobacter</taxon>
    </lineage>
</organism>
<evidence type="ECO:0000256" key="4">
    <source>
        <dbReference type="ARBA" id="ARBA00022475"/>
    </source>
</evidence>
<keyword evidence="6 9" id="KW-0812">Transmembrane</keyword>
<dbReference type="EMBL" id="FRCP01000020">
    <property type="protein sequence ID" value="SHM88572.1"/>
    <property type="molecule type" value="Genomic_DNA"/>
</dbReference>
<comment type="subcellular location">
    <subcellularLocation>
        <location evidence="1 9">Cell membrane</location>
        <topology evidence="1 9">Multi-pass membrane protein</topology>
    </subcellularLocation>
</comment>
<evidence type="ECO:0000256" key="7">
    <source>
        <dbReference type="ARBA" id="ARBA00022989"/>
    </source>
</evidence>
<evidence type="ECO:0000256" key="3">
    <source>
        <dbReference type="ARBA" id="ARBA00022448"/>
    </source>
</evidence>
<keyword evidence="7 9" id="KW-1133">Transmembrane helix</keyword>